<evidence type="ECO:0000259" key="3">
    <source>
        <dbReference type="PROSITE" id="PS50067"/>
    </source>
</evidence>
<dbReference type="EMBL" id="KI546124">
    <property type="protein sequence ID" value="EST44196.1"/>
    <property type="molecule type" value="Genomic_DNA"/>
</dbReference>
<evidence type="ECO:0000313" key="5">
    <source>
        <dbReference type="EMBL" id="KAH0575097.1"/>
    </source>
</evidence>
<dbReference type="SUPFAM" id="SSF52540">
    <property type="entry name" value="P-loop containing nucleoside triphosphate hydrolases"/>
    <property type="match status" value="1"/>
</dbReference>
<dbReference type="AlphaFoldDB" id="V6LKF1"/>
<dbReference type="GO" id="GO:0016887">
    <property type="term" value="F:ATP hydrolysis activity"/>
    <property type="evidence" value="ECO:0007669"/>
    <property type="project" value="TreeGrafter"/>
</dbReference>
<dbReference type="GO" id="GO:0005871">
    <property type="term" value="C:kinesin complex"/>
    <property type="evidence" value="ECO:0007669"/>
    <property type="project" value="TreeGrafter"/>
</dbReference>
<evidence type="ECO:0000256" key="1">
    <source>
        <dbReference type="PROSITE-ProRule" id="PRU00283"/>
    </source>
</evidence>
<dbReference type="InterPro" id="IPR027417">
    <property type="entry name" value="P-loop_NTPase"/>
</dbReference>
<evidence type="ECO:0000313" key="4">
    <source>
        <dbReference type="EMBL" id="EST44196.1"/>
    </source>
</evidence>
<sequence>MDPIKTYLRIKGPEAGDLELPENLPFNKILDQNTTEDDLQEVINPLFSKFLDGYSATLLMYGQSGSGKTFSTAQFINIIMPQIVPNQLEFAFLEISGDILKDLTTQSEQLKIYTKPTLNIINLTFHTQHFQTFLNQALQARRTEKTNLNSNSSRSHLLIIFRKSTQLFILADLAGSERQSKAKTSAHQLQDGCDINYSLLVLSRVVNSLRNQLFVPFRDSKLTQILQFSIGGTAATSVFSCISNNQSNNLETLNTIQFTKNIGGIKNQIVKAKVVKSHSLELKEMQEKYQKLVETSKECLQQVIVRAKERENELLKKFKKIYDDLVGFNNNIIHQQNQFNQEMELDQCTGDGFADIIGFLGVKEDEM</sequence>
<keyword evidence="2" id="KW-0175">Coiled coil</keyword>
<comment type="similarity">
    <text evidence="1">Belongs to the TRAFAC class myosin-kinesin ATPase superfamily. Kinesin family.</text>
</comment>
<dbReference type="GO" id="GO:0005524">
    <property type="term" value="F:ATP binding"/>
    <property type="evidence" value="ECO:0007669"/>
    <property type="project" value="UniProtKB-UniRule"/>
</dbReference>
<keyword evidence="1" id="KW-0505">Motor protein</keyword>
<feature type="coiled-coil region" evidence="2">
    <location>
        <begin position="275"/>
        <end position="317"/>
    </location>
</feature>
<dbReference type="Gene3D" id="3.40.850.10">
    <property type="entry name" value="Kinesin motor domain"/>
    <property type="match status" value="1"/>
</dbReference>
<reference evidence="5" key="2">
    <citation type="submission" date="2020-12" db="EMBL/GenBank/DDBJ databases">
        <title>New Spironucleus salmonicida genome in near-complete chromosomes.</title>
        <authorList>
            <person name="Xu F."/>
            <person name="Kurt Z."/>
            <person name="Jimenez-Gonzalez A."/>
            <person name="Astvaldsson A."/>
            <person name="Andersson J.O."/>
            <person name="Svard S.G."/>
        </authorList>
    </citation>
    <scope>NUCLEOTIDE SEQUENCE</scope>
    <source>
        <strain evidence="5">ATCC 50377</strain>
    </source>
</reference>
<dbReference type="PROSITE" id="PS50067">
    <property type="entry name" value="KINESIN_MOTOR_2"/>
    <property type="match status" value="1"/>
</dbReference>
<evidence type="ECO:0000313" key="6">
    <source>
        <dbReference type="Proteomes" id="UP000018208"/>
    </source>
</evidence>
<dbReference type="EMBL" id="AUWU02000003">
    <property type="protein sequence ID" value="KAH0575097.1"/>
    <property type="molecule type" value="Genomic_DNA"/>
</dbReference>
<dbReference type="GO" id="GO:0003777">
    <property type="term" value="F:microtubule motor activity"/>
    <property type="evidence" value="ECO:0007669"/>
    <property type="project" value="InterPro"/>
</dbReference>
<keyword evidence="6" id="KW-1185">Reference proteome</keyword>
<keyword evidence="1" id="KW-0067">ATP-binding</keyword>
<dbReference type="InterPro" id="IPR001752">
    <property type="entry name" value="Kinesin_motor_dom"/>
</dbReference>
<proteinExistence type="inferred from homology"/>
<keyword evidence="1" id="KW-0547">Nucleotide-binding</keyword>
<dbReference type="InterPro" id="IPR036961">
    <property type="entry name" value="Kinesin_motor_dom_sf"/>
</dbReference>
<accession>V6LKF1</accession>
<dbReference type="SMART" id="SM00129">
    <property type="entry name" value="KISc"/>
    <property type="match status" value="1"/>
</dbReference>
<feature type="binding site" evidence="1">
    <location>
        <begin position="62"/>
        <end position="69"/>
    </location>
    <ligand>
        <name>ATP</name>
        <dbReference type="ChEBI" id="CHEBI:30616"/>
    </ligand>
</feature>
<dbReference type="GO" id="GO:0008017">
    <property type="term" value="F:microtubule binding"/>
    <property type="evidence" value="ECO:0007669"/>
    <property type="project" value="InterPro"/>
</dbReference>
<gene>
    <name evidence="4" type="ORF">SS50377_16002</name>
    <name evidence="5" type="ORF">SS50377_22719</name>
</gene>
<dbReference type="PRINTS" id="PR00380">
    <property type="entry name" value="KINESINHEAVY"/>
</dbReference>
<dbReference type="Pfam" id="PF00225">
    <property type="entry name" value="Kinesin"/>
    <property type="match status" value="1"/>
</dbReference>
<dbReference type="OrthoDB" id="3176171at2759"/>
<dbReference type="GO" id="GO:0005874">
    <property type="term" value="C:microtubule"/>
    <property type="evidence" value="ECO:0007669"/>
    <property type="project" value="TreeGrafter"/>
</dbReference>
<reference evidence="4 5" key="1">
    <citation type="journal article" date="2014" name="PLoS Genet.">
        <title>The Genome of Spironucleus salmonicida Highlights a Fish Pathogen Adapted to Fluctuating Environments.</title>
        <authorList>
            <person name="Xu F."/>
            <person name="Jerlstrom-Hultqvist J."/>
            <person name="Einarsson E."/>
            <person name="Astvaldsson A."/>
            <person name="Svard S.G."/>
            <person name="Andersson J.O."/>
        </authorList>
    </citation>
    <scope>NUCLEOTIDE SEQUENCE</scope>
    <source>
        <strain evidence="5">ATCC 50377</strain>
    </source>
</reference>
<dbReference type="VEuPathDB" id="GiardiaDB:SS50377_22719"/>
<dbReference type="PANTHER" id="PTHR24115">
    <property type="entry name" value="KINESIN-RELATED"/>
    <property type="match status" value="1"/>
</dbReference>
<name>V6LKF1_9EUKA</name>
<organism evidence="4">
    <name type="scientific">Spironucleus salmonicida</name>
    <dbReference type="NCBI Taxonomy" id="348837"/>
    <lineage>
        <taxon>Eukaryota</taxon>
        <taxon>Metamonada</taxon>
        <taxon>Diplomonadida</taxon>
        <taxon>Hexamitidae</taxon>
        <taxon>Hexamitinae</taxon>
        <taxon>Spironucleus</taxon>
    </lineage>
</organism>
<evidence type="ECO:0000256" key="2">
    <source>
        <dbReference type="SAM" id="Coils"/>
    </source>
</evidence>
<dbReference type="GO" id="GO:0007018">
    <property type="term" value="P:microtubule-based movement"/>
    <property type="evidence" value="ECO:0007669"/>
    <property type="project" value="InterPro"/>
</dbReference>
<dbReference type="Proteomes" id="UP000018208">
    <property type="component" value="Unassembled WGS sequence"/>
</dbReference>
<protein>
    <submittedName>
        <fullName evidence="4">Kinesin-2</fullName>
    </submittedName>
</protein>
<feature type="domain" description="Kinesin motor" evidence="3">
    <location>
        <begin position="3"/>
        <end position="265"/>
    </location>
</feature>
<dbReference type="InterPro" id="IPR027640">
    <property type="entry name" value="Kinesin-like_fam"/>
</dbReference>